<comment type="catalytic activity">
    <reaction evidence="8">
        <text>UDP-N-acetyl-alpha-D-muramate + L-alanine + ATP = UDP-N-acetyl-alpha-D-muramoyl-L-alanine + ADP + phosphate + H(+)</text>
        <dbReference type="Rhea" id="RHEA:23372"/>
        <dbReference type="ChEBI" id="CHEBI:15378"/>
        <dbReference type="ChEBI" id="CHEBI:30616"/>
        <dbReference type="ChEBI" id="CHEBI:43474"/>
        <dbReference type="ChEBI" id="CHEBI:57972"/>
        <dbReference type="ChEBI" id="CHEBI:70757"/>
        <dbReference type="ChEBI" id="CHEBI:83898"/>
        <dbReference type="ChEBI" id="CHEBI:456216"/>
        <dbReference type="EC" id="6.3.2.8"/>
    </reaction>
</comment>
<evidence type="ECO:0000256" key="5">
    <source>
        <dbReference type="ARBA" id="ARBA00022598"/>
    </source>
</evidence>
<dbReference type="InterPro" id="IPR005758">
    <property type="entry name" value="UDP-N-AcMur_Ala_ligase_MurC"/>
</dbReference>
<dbReference type="Pfam" id="PF08245">
    <property type="entry name" value="Mur_ligase_M"/>
    <property type="match status" value="1"/>
</dbReference>
<proteinExistence type="inferred from homology"/>
<evidence type="ECO:0000256" key="4">
    <source>
        <dbReference type="ARBA" id="ARBA00022490"/>
    </source>
</evidence>
<dbReference type="UniPathway" id="UPA00219"/>
<comment type="subcellular location">
    <subcellularLocation>
        <location evidence="1">Cytoplasm</location>
    </subcellularLocation>
</comment>
<keyword evidence="12" id="KW-0934">Plastid</keyword>
<dbReference type="Gene3D" id="3.40.50.720">
    <property type="entry name" value="NAD(P)-binding Rossmann-like Domain"/>
    <property type="match status" value="1"/>
</dbReference>
<dbReference type="GeneID" id="6481444"/>
<dbReference type="Gene3D" id="3.90.190.20">
    <property type="entry name" value="Mur ligase, C-terminal domain"/>
    <property type="match status" value="1"/>
</dbReference>
<dbReference type="SUPFAM" id="SSF51984">
    <property type="entry name" value="MurCD N-terminal domain"/>
    <property type="match status" value="1"/>
</dbReference>
<dbReference type="GO" id="GO:0005524">
    <property type="term" value="F:ATP binding"/>
    <property type="evidence" value="ECO:0007669"/>
    <property type="project" value="UniProtKB-KW"/>
</dbReference>
<dbReference type="SUPFAM" id="SSF53244">
    <property type="entry name" value="MurD-like peptide ligases, peptide-binding domain"/>
    <property type="match status" value="1"/>
</dbReference>
<sequence length="470" mass="51470">MPLPLHRQKPLHFIGVGGAGMSAAAMVLADRGFIVTGSDSTDKQTLQLLRRKGIRVFKYQNSSTIKAINGSTYDKPIVITSTAVSELNAELVAARRAGLEVFHRSDVLAALINRQLSIAVAGSHGKTTTSTLIATFLSNSNHDPTAIIGGILPAIGCNGYGGMGNLLVAEVDESDGSLVKFRASLGIITNLELDHTNHYAKFRDLITTMQYFASGCSRLLANRDCPVLRDYFTAQEWWSNEIYEGVKFAGIPVSLKGDHTLVDFYEDGELMCRFELPLPGLHNLSNITAAVASCRLQGLNLDRLTINLVKLKPPSRRFDYCGTWKSRIIVDDYAHHPSEVKATLGMARLMVQSHSGPLPQSPLRLIAVFQPHRYTRTAEFLESFAMALVNADQILIAPIYSAGEKPIPGISNATLASVIERIRPDLITLVANNYTQLIQQMESFTQPGDLILMMGAGDMNNRCKQLLKLC</sequence>
<name>B1X4I8_PAUCH</name>
<keyword evidence="5 12" id="KW-0436">Ligase</keyword>
<accession>B1X4I8</accession>
<dbReference type="AlphaFoldDB" id="B1X4I8"/>
<dbReference type="SUPFAM" id="SSF53623">
    <property type="entry name" value="MurD-like peptide ligases, catalytic domain"/>
    <property type="match status" value="1"/>
</dbReference>
<gene>
    <name evidence="12" type="primary">murC</name>
    <name evidence="12" type="ordered locus">PCC_0417</name>
</gene>
<dbReference type="Pfam" id="PF02875">
    <property type="entry name" value="Mur_ligase_C"/>
    <property type="match status" value="1"/>
</dbReference>
<dbReference type="GO" id="GO:0008763">
    <property type="term" value="F:UDP-N-acetylmuramate-L-alanine ligase activity"/>
    <property type="evidence" value="ECO:0007669"/>
    <property type="project" value="UniProtKB-EC"/>
</dbReference>
<dbReference type="Gene3D" id="3.40.1190.10">
    <property type="entry name" value="Mur-like, catalytic domain"/>
    <property type="match status" value="1"/>
</dbReference>
<dbReference type="PANTHER" id="PTHR43445">
    <property type="entry name" value="UDP-N-ACETYLMURAMATE--L-ALANINE LIGASE-RELATED"/>
    <property type="match status" value="1"/>
</dbReference>
<dbReference type="InterPro" id="IPR013221">
    <property type="entry name" value="Mur_ligase_cen"/>
</dbReference>
<evidence type="ECO:0000256" key="6">
    <source>
        <dbReference type="ARBA" id="ARBA00022741"/>
    </source>
</evidence>
<dbReference type="InterPro" id="IPR000713">
    <property type="entry name" value="Mur_ligase_N"/>
</dbReference>
<evidence type="ECO:0000256" key="1">
    <source>
        <dbReference type="ARBA" id="ARBA00004496"/>
    </source>
</evidence>
<evidence type="ECO:0000256" key="2">
    <source>
        <dbReference type="ARBA" id="ARBA00004752"/>
    </source>
</evidence>
<keyword evidence="7" id="KW-0067">ATP-binding</keyword>
<evidence type="ECO:0000256" key="3">
    <source>
        <dbReference type="ARBA" id="ARBA00012211"/>
    </source>
</evidence>
<protein>
    <recommendedName>
        <fullName evidence="3">UDP-N-acetylmuramate--L-alanine ligase</fullName>
        <ecNumber evidence="3">6.3.2.8</ecNumber>
    </recommendedName>
</protein>
<comment type="pathway">
    <text evidence="2">Cell wall biogenesis; peptidoglycan biosynthesis.</text>
</comment>
<dbReference type="EMBL" id="CP000815">
    <property type="protein sequence ID" value="ACB42857.1"/>
    <property type="molecule type" value="Genomic_DNA"/>
</dbReference>
<keyword evidence="6" id="KW-0547">Nucleotide-binding</keyword>
<geneLocation type="organellar chromatophore" evidence="12"/>
<dbReference type="InterPro" id="IPR050061">
    <property type="entry name" value="MurCDEF_pg_biosynth"/>
</dbReference>
<dbReference type="EC" id="6.3.2.8" evidence="3"/>
<evidence type="ECO:0000256" key="7">
    <source>
        <dbReference type="ARBA" id="ARBA00022840"/>
    </source>
</evidence>
<feature type="domain" description="Mur ligase central" evidence="11">
    <location>
        <begin position="120"/>
        <end position="293"/>
    </location>
</feature>
<dbReference type="HAMAP" id="MF_00046">
    <property type="entry name" value="MurC"/>
    <property type="match status" value="1"/>
</dbReference>
<dbReference type="InterPro" id="IPR036565">
    <property type="entry name" value="Mur-like_cat_sf"/>
</dbReference>
<dbReference type="InterPro" id="IPR004101">
    <property type="entry name" value="Mur_ligase_C"/>
</dbReference>
<evidence type="ECO:0000259" key="10">
    <source>
        <dbReference type="Pfam" id="PF02875"/>
    </source>
</evidence>
<reference evidence="12" key="1">
    <citation type="submission" date="2007-08" db="EMBL/GenBank/DDBJ databases">
        <authorList>
            <person name="Gloeckner G."/>
            <person name="Nowack E."/>
            <person name="Melkonian M."/>
        </authorList>
    </citation>
    <scope>NUCLEOTIDE SEQUENCE</scope>
</reference>
<evidence type="ECO:0000259" key="9">
    <source>
        <dbReference type="Pfam" id="PF01225"/>
    </source>
</evidence>
<feature type="domain" description="Mur ligase C-terminal" evidence="10">
    <location>
        <begin position="316"/>
        <end position="457"/>
    </location>
</feature>
<dbReference type="RefSeq" id="YP_002049067.1">
    <property type="nucleotide sequence ID" value="NC_011087.1"/>
</dbReference>
<evidence type="ECO:0000313" key="12">
    <source>
        <dbReference type="EMBL" id="ACB42857.1"/>
    </source>
</evidence>
<keyword evidence="4" id="KW-0963">Cytoplasm</keyword>
<evidence type="ECO:0000256" key="8">
    <source>
        <dbReference type="ARBA" id="ARBA00047833"/>
    </source>
</evidence>
<organism evidence="12">
    <name type="scientific">Paulinella chromatophora</name>
    <dbReference type="NCBI Taxonomy" id="39717"/>
    <lineage>
        <taxon>Eukaryota</taxon>
        <taxon>Sar</taxon>
        <taxon>Rhizaria</taxon>
        <taxon>Cercozoa</taxon>
        <taxon>Imbricatea</taxon>
        <taxon>Silicofilosea</taxon>
        <taxon>Euglyphida</taxon>
        <taxon>Paulinellidae</taxon>
        <taxon>Paulinella</taxon>
    </lineage>
</organism>
<dbReference type="PANTHER" id="PTHR43445:SF3">
    <property type="entry name" value="UDP-N-ACETYLMURAMATE--L-ALANINE LIGASE"/>
    <property type="match status" value="1"/>
</dbReference>
<dbReference type="Pfam" id="PF01225">
    <property type="entry name" value="Mur_ligase"/>
    <property type="match status" value="1"/>
</dbReference>
<dbReference type="GO" id="GO:0005737">
    <property type="term" value="C:cytoplasm"/>
    <property type="evidence" value="ECO:0007669"/>
    <property type="project" value="UniProtKB-SubCell"/>
</dbReference>
<dbReference type="InterPro" id="IPR036615">
    <property type="entry name" value="Mur_ligase_C_dom_sf"/>
</dbReference>
<reference evidence="12" key="2">
    <citation type="journal article" date="2008" name="Curr. Biol.">
        <title>Chromatophore genome sequence of Paulinella sheds light on acquisition of photosynthesis by eukaryotes.</title>
        <authorList>
            <person name="Nowack E.C.M."/>
            <person name="Melkonian M."/>
            <person name="Gloeckner G."/>
        </authorList>
    </citation>
    <scope>NUCLEOTIDE SEQUENCE [LARGE SCALE GENOMIC DNA]</scope>
</reference>
<dbReference type="NCBIfam" id="TIGR01082">
    <property type="entry name" value="murC"/>
    <property type="match status" value="1"/>
</dbReference>
<evidence type="ECO:0000259" key="11">
    <source>
        <dbReference type="Pfam" id="PF08245"/>
    </source>
</evidence>
<feature type="domain" description="Mur ligase N-terminal catalytic" evidence="9">
    <location>
        <begin position="11"/>
        <end position="114"/>
    </location>
</feature>